<dbReference type="EMBL" id="JAJSOF020000038">
    <property type="protein sequence ID" value="KAJ4427096.1"/>
    <property type="molecule type" value="Genomic_DNA"/>
</dbReference>
<accession>A0ABQ8RZI0</accession>
<keyword evidence="3" id="KW-1185">Reference proteome</keyword>
<dbReference type="Pfam" id="PF14529">
    <property type="entry name" value="Exo_endo_phos_2"/>
    <property type="match status" value="1"/>
</dbReference>
<dbReference type="Gene3D" id="3.60.10.10">
    <property type="entry name" value="Endonuclease/exonuclease/phosphatase"/>
    <property type="match status" value="1"/>
</dbReference>
<evidence type="ECO:0000259" key="1">
    <source>
        <dbReference type="Pfam" id="PF14529"/>
    </source>
</evidence>
<gene>
    <name evidence="2" type="ORF">ANN_24711</name>
</gene>
<dbReference type="InterPro" id="IPR036691">
    <property type="entry name" value="Endo/exonu/phosph_ase_sf"/>
</dbReference>
<name>A0ABQ8RZI0_PERAM</name>
<dbReference type="InterPro" id="IPR005135">
    <property type="entry name" value="Endo/exonuclease/phosphatase"/>
</dbReference>
<protein>
    <recommendedName>
        <fullName evidence="1">Endonuclease/exonuclease/phosphatase domain-containing protein</fullName>
    </recommendedName>
</protein>
<dbReference type="SUPFAM" id="SSF56219">
    <property type="entry name" value="DNase I-like"/>
    <property type="match status" value="1"/>
</dbReference>
<organism evidence="2 3">
    <name type="scientific">Periplaneta americana</name>
    <name type="common">American cockroach</name>
    <name type="synonym">Blatta americana</name>
    <dbReference type="NCBI Taxonomy" id="6978"/>
    <lineage>
        <taxon>Eukaryota</taxon>
        <taxon>Metazoa</taxon>
        <taxon>Ecdysozoa</taxon>
        <taxon>Arthropoda</taxon>
        <taxon>Hexapoda</taxon>
        <taxon>Insecta</taxon>
        <taxon>Pterygota</taxon>
        <taxon>Neoptera</taxon>
        <taxon>Polyneoptera</taxon>
        <taxon>Dictyoptera</taxon>
        <taxon>Blattodea</taxon>
        <taxon>Blattoidea</taxon>
        <taxon>Blattidae</taxon>
        <taxon>Blattinae</taxon>
        <taxon>Periplaneta</taxon>
    </lineage>
</organism>
<evidence type="ECO:0000313" key="2">
    <source>
        <dbReference type="EMBL" id="KAJ4427096.1"/>
    </source>
</evidence>
<evidence type="ECO:0000313" key="3">
    <source>
        <dbReference type="Proteomes" id="UP001148838"/>
    </source>
</evidence>
<sequence>MRTYTSGHRRKRAAVIVNNKDIDVTTIRQISDEDCIVVEVNYKKKVFFASSMYFDRVSNIEEDIRKAERILTHIKGRRLLILADTNVRNKLWYDNINNERGRLFEEFLTINTLHILNENTEIPSYETARGRSWIDLTITNNILLGHITDWKIAEEESCSDHRIISFKIGEVNRDKTSIYHRA</sequence>
<proteinExistence type="predicted"/>
<reference evidence="2 3" key="1">
    <citation type="journal article" date="2022" name="Allergy">
        <title>Genome assembly and annotation of Periplaneta americana reveal a comprehensive cockroach allergen profile.</title>
        <authorList>
            <person name="Wang L."/>
            <person name="Xiong Q."/>
            <person name="Saelim N."/>
            <person name="Wang L."/>
            <person name="Nong W."/>
            <person name="Wan A.T."/>
            <person name="Shi M."/>
            <person name="Liu X."/>
            <person name="Cao Q."/>
            <person name="Hui J.H.L."/>
            <person name="Sookrung N."/>
            <person name="Leung T.F."/>
            <person name="Tungtrongchitr A."/>
            <person name="Tsui S.K.W."/>
        </authorList>
    </citation>
    <scope>NUCLEOTIDE SEQUENCE [LARGE SCALE GENOMIC DNA]</scope>
    <source>
        <strain evidence="2">PWHHKU_190912</strain>
    </source>
</reference>
<comment type="caution">
    <text evidence="2">The sequence shown here is derived from an EMBL/GenBank/DDBJ whole genome shotgun (WGS) entry which is preliminary data.</text>
</comment>
<dbReference type="Proteomes" id="UP001148838">
    <property type="component" value="Unassembled WGS sequence"/>
</dbReference>
<feature type="domain" description="Endonuclease/exonuclease/phosphatase" evidence="1">
    <location>
        <begin position="50"/>
        <end position="164"/>
    </location>
</feature>